<dbReference type="SUPFAM" id="SSF75217">
    <property type="entry name" value="alpha/beta knot"/>
    <property type="match status" value="1"/>
</dbReference>
<evidence type="ECO:0000256" key="12">
    <source>
        <dbReference type="PIRNR" id="PIRNR015601"/>
    </source>
</evidence>
<evidence type="ECO:0000259" key="14">
    <source>
        <dbReference type="Pfam" id="PF20260"/>
    </source>
</evidence>
<dbReference type="Pfam" id="PF04452">
    <property type="entry name" value="Methyltrans_RNA"/>
    <property type="match status" value="1"/>
</dbReference>
<dbReference type="eggNOG" id="COG1385">
    <property type="taxonomic scope" value="Bacteria"/>
</dbReference>
<dbReference type="InterPro" id="IPR015947">
    <property type="entry name" value="PUA-like_sf"/>
</dbReference>
<dbReference type="KEGG" id="baj:BCTU_271"/>
<dbReference type="InterPro" id="IPR029026">
    <property type="entry name" value="tRNA_m1G_MTases_N"/>
</dbReference>
<reference evidence="15 16" key="1">
    <citation type="journal article" date="2011" name="Appl. Environ. Microbiol.">
        <title>The genome of Buchnera aphidicola from the aphid Cinara tujafilina provides new clues about the evolutionary history of metabolic losses in bacterial endosymbionts.</title>
        <authorList>
            <person name="Lamelas A."/>
            <person name="Gosalbes M.J."/>
            <person name="Moya A."/>
            <person name="Latorre A."/>
        </authorList>
    </citation>
    <scope>NUCLEOTIDE SEQUENCE [LARGE SCALE GENOMIC DNA]</scope>
    <source>
        <strain evidence="16">Cinara tujafilina</strain>
    </source>
</reference>
<dbReference type="InterPro" id="IPR006700">
    <property type="entry name" value="RsmE"/>
</dbReference>
<evidence type="ECO:0000256" key="2">
    <source>
        <dbReference type="ARBA" id="ARBA00005528"/>
    </source>
</evidence>
<keyword evidence="8 12" id="KW-0808">Transferase</keyword>
<evidence type="ECO:0000256" key="4">
    <source>
        <dbReference type="ARBA" id="ARBA00013673"/>
    </source>
</evidence>
<dbReference type="AlphaFoldDB" id="F7WZU9"/>
<dbReference type="EC" id="2.1.1.193" evidence="3 12"/>
<dbReference type="PANTHER" id="PTHR30027">
    <property type="entry name" value="RIBOSOMAL RNA SMALL SUBUNIT METHYLTRANSFERASE E"/>
    <property type="match status" value="1"/>
</dbReference>
<evidence type="ECO:0000256" key="6">
    <source>
        <dbReference type="ARBA" id="ARBA00022552"/>
    </source>
</evidence>
<dbReference type="InterPro" id="IPR046887">
    <property type="entry name" value="RsmE_PUA-like"/>
</dbReference>
<dbReference type="PANTHER" id="PTHR30027:SF3">
    <property type="entry name" value="16S RRNA (URACIL(1498)-N(3))-METHYLTRANSFERASE"/>
    <property type="match status" value="1"/>
</dbReference>
<dbReference type="PIRSF" id="PIRSF015601">
    <property type="entry name" value="MTase_slr0722"/>
    <property type="match status" value="1"/>
</dbReference>
<keyword evidence="7 12" id="KW-0489">Methyltransferase</keyword>
<evidence type="ECO:0000256" key="10">
    <source>
        <dbReference type="ARBA" id="ARBA00025699"/>
    </source>
</evidence>
<accession>F7WZU9</accession>
<comment type="subcellular location">
    <subcellularLocation>
        <location evidence="1 12">Cytoplasm</location>
    </subcellularLocation>
</comment>
<dbReference type="NCBIfam" id="TIGR00046">
    <property type="entry name" value="RsmE family RNA methyltransferase"/>
    <property type="match status" value="1"/>
</dbReference>
<name>F7WZU9_9GAMM</name>
<comment type="function">
    <text evidence="10 12">Specifically methylates the N3 position of the uracil ring of uridine 1498 (m3U1498) in 16S rRNA. Acts on the fully assembled 30S ribosomal subunit.</text>
</comment>
<dbReference type="Gene3D" id="3.40.1280.10">
    <property type="match status" value="1"/>
</dbReference>
<dbReference type="STRING" id="261317.BCTU_271"/>
<comment type="similarity">
    <text evidence="2 12">Belongs to the RNA methyltransferase RsmE family.</text>
</comment>
<dbReference type="EMBL" id="CP001817">
    <property type="protein sequence ID" value="AEH39849.1"/>
    <property type="molecule type" value="Genomic_DNA"/>
</dbReference>
<evidence type="ECO:0000256" key="9">
    <source>
        <dbReference type="ARBA" id="ARBA00022691"/>
    </source>
</evidence>
<keyword evidence="5 12" id="KW-0963">Cytoplasm</keyword>
<dbReference type="OrthoDB" id="9815641at2"/>
<evidence type="ECO:0000256" key="3">
    <source>
        <dbReference type="ARBA" id="ARBA00012328"/>
    </source>
</evidence>
<keyword evidence="9 12" id="KW-0949">S-adenosyl-L-methionine</keyword>
<evidence type="ECO:0000256" key="5">
    <source>
        <dbReference type="ARBA" id="ARBA00022490"/>
    </source>
</evidence>
<dbReference type="Pfam" id="PF20260">
    <property type="entry name" value="PUA_4"/>
    <property type="match status" value="1"/>
</dbReference>
<evidence type="ECO:0000256" key="1">
    <source>
        <dbReference type="ARBA" id="ARBA00004496"/>
    </source>
</evidence>
<evidence type="ECO:0000313" key="15">
    <source>
        <dbReference type="EMBL" id="AEH39849.1"/>
    </source>
</evidence>
<evidence type="ECO:0000256" key="8">
    <source>
        <dbReference type="ARBA" id="ARBA00022679"/>
    </source>
</evidence>
<gene>
    <name evidence="15" type="primary">yggJ</name>
    <name evidence="15" type="ORF">BCTU_271</name>
</gene>
<protein>
    <recommendedName>
        <fullName evidence="4 12">Ribosomal RNA small subunit methyltransferase E</fullName>
        <ecNumber evidence="3 12">2.1.1.193</ecNumber>
    </recommendedName>
</protein>
<dbReference type="NCBIfam" id="NF008692">
    <property type="entry name" value="PRK11713.1-5"/>
    <property type="match status" value="1"/>
</dbReference>
<evidence type="ECO:0000256" key="11">
    <source>
        <dbReference type="ARBA" id="ARBA00047944"/>
    </source>
</evidence>
<sequence>MKNKKLNNTMFFPRIYCKNILEAKKIIILDKKKKYLIKVLRIKIGDIIIIFNNTNYIYYAKILNIQTKKIIVNIIKKQEENNESPIKIHLIQIISKKTKMNFTIEKSVELGVSSITPIISSYSKKNYLYKNIEKKINYWNNIIIAACSQSQRNIIPILCQPKKLNEWNKTVPHSEIKIYFHKHTHNKINIIQNRNIKDIYLIIGSEKGFSKNEMEYMDKKNFLPVSLGPRVLRTETAAIAAITSIQILFGDML</sequence>
<comment type="catalytic activity">
    <reaction evidence="11 12">
        <text>uridine(1498) in 16S rRNA + S-adenosyl-L-methionine = N(3)-methyluridine(1498) in 16S rRNA + S-adenosyl-L-homocysteine + H(+)</text>
        <dbReference type="Rhea" id="RHEA:42920"/>
        <dbReference type="Rhea" id="RHEA-COMP:10283"/>
        <dbReference type="Rhea" id="RHEA-COMP:10284"/>
        <dbReference type="ChEBI" id="CHEBI:15378"/>
        <dbReference type="ChEBI" id="CHEBI:57856"/>
        <dbReference type="ChEBI" id="CHEBI:59789"/>
        <dbReference type="ChEBI" id="CHEBI:65315"/>
        <dbReference type="ChEBI" id="CHEBI:74502"/>
        <dbReference type="EC" id="2.1.1.193"/>
    </reaction>
</comment>
<dbReference type="InterPro" id="IPR029028">
    <property type="entry name" value="Alpha/beta_knot_MTases"/>
</dbReference>
<dbReference type="CDD" id="cd18084">
    <property type="entry name" value="RsmE-like"/>
    <property type="match status" value="1"/>
</dbReference>
<feature type="domain" description="Ribosomal RNA small subunit methyltransferase E PUA-like" evidence="14">
    <location>
        <begin position="31"/>
        <end position="74"/>
    </location>
</feature>
<feature type="domain" description="Ribosomal RNA small subunit methyltransferase E methyltransferase" evidence="13">
    <location>
        <begin position="82"/>
        <end position="246"/>
    </location>
</feature>
<evidence type="ECO:0000256" key="7">
    <source>
        <dbReference type="ARBA" id="ARBA00022603"/>
    </source>
</evidence>
<evidence type="ECO:0000313" key="16">
    <source>
        <dbReference type="Proteomes" id="UP000006811"/>
    </source>
</evidence>
<dbReference type="Gene3D" id="2.40.240.20">
    <property type="entry name" value="Hypothetical PUA domain-like, domain 1"/>
    <property type="match status" value="1"/>
</dbReference>
<proteinExistence type="inferred from homology"/>
<dbReference type="GO" id="GO:0005737">
    <property type="term" value="C:cytoplasm"/>
    <property type="evidence" value="ECO:0007669"/>
    <property type="project" value="UniProtKB-SubCell"/>
</dbReference>
<organism evidence="15 16">
    <name type="scientific">Buchnera aphidicola</name>
    <name type="common">Cinara tujafilina</name>
    <dbReference type="NCBI Taxonomy" id="261317"/>
    <lineage>
        <taxon>Bacteria</taxon>
        <taxon>Pseudomonadati</taxon>
        <taxon>Pseudomonadota</taxon>
        <taxon>Gammaproteobacteria</taxon>
        <taxon>Enterobacterales</taxon>
        <taxon>Erwiniaceae</taxon>
        <taxon>Buchnera</taxon>
    </lineage>
</organism>
<dbReference type="Proteomes" id="UP000006811">
    <property type="component" value="Chromosome"/>
</dbReference>
<keyword evidence="16" id="KW-1185">Reference proteome</keyword>
<dbReference type="GO" id="GO:0070042">
    <property type="term" value="F:rRNA (uridine-N3-)-methyltransferase activity"/>
    <property type="evidence" value="ECO:0007669"/>
    <property type="project" value="TreeGrafter"/>
</dbReference>
<dbReference type="SUPFAM" id="SSF88697">
    <property type="entry name" value="PUA domain-like"/>
    <property type="match status" value="1"/>
</dbReference>
<keyword evidence="6 12" id="KW-0698">rRNA processing</keyword>
<dbReference type="InterPro" id="IPR046886">
    <property type="entry name" value="RsmE_MTase_dom"/>
</dbReference>
<dbReference type="GO" id="GO:0070475">
    <property type="term" value="P:rRNA base methylation"/>
    <property type="evidence" value="ECO:0007669"/>
    <property type="project" value="TreeGrafter"/>
</dbReference>
<evidence type="ECO:0000259" key="13">
    <source>
        <dbReference type="Pfam" id="PF04452"/>
    </source>
</evidence>
<dbReference type="HOGENOM" id="CLU_067442_5_0_6"/>